<protein>
    <recommendedName>
        <fullName evidence="6">Omega-hydroxypalmitate O-feruloyl transferase</fullName>
    </recommendedName>
</protein>
<dbReference type="InterPro" id="IPR023213">
    <property type="entry name" value="CAT-like_dom_sf"/>
</dbReference>
<dbReference type="OrthoDB" id="671439at2759"/>
<evidence type="ECO:0000256" key="2">
    <source>
        <dbReference type="ARBA" id="ARBA00022679"/>
    </source>
</evidence>
<evidence type="ECO:0000313" key="5">
    <source>
        <dbReference type="Proteomes" id="UP000323000"/>
    </source>
</evidence>
<keyword evidence="3" id="KW-0012">Acyltransferase</keyword>
<dbReference type="PANTHER" id="PTHR31642:SF310">
    <property type="entry name" value="FATTY ALCOHOL:CAFFEOYL-COA ACYLTRANSFERASE"/>
    <property type="match status" value="1"/>
</dbReference>
<organism evidence="4 5">
    <name type="scientific">Acer yangbiense</name>
    <dbReference type="NCBI Taxonomy" id="1000413"/>
    <lineage>
        <taxon>Eukaryota</taxon>
        <taxon>Viridiplantae</taxon>
        <taxon>Streptophyta</taxon>
        <taxon>Embryophyta</taxon>
        <taxon>Tracheophyta</taxon>
        <taxon>Spermatophyta</taxon>
        <taxon>Magnoliopsida</taxon>
        <taxon>eudicotyledons</taxon>
        <taxon>Gunneridae</taxon>
        <taxon>Pentapetalae</taxon>
        <taxon>rosids</taxon>
        <taxon>malvids</taxon>
        <taxon>Sapindales</taxon>
        <taxon>Sapindaceae</taxon>
        <taxon>Hippocastanoideae</taxon>
        <taxon>Acereae</taxon>
        <taxon>Acer</taxon>
    </lineage>
</organism>
<name>A0A5C7HCU8_9ROSI</name>
<reference evidence="5" key="1">
    <citation type="journal article" date="2019" name="Gigascience">
        <title>De novo genome assembly of the endangered Acer yangbiense, a plant species with extremely small populations endemic to Yunnan Province, China.</title>
        <authorList>
            <person name="Yang J."/>
            <person name="Wariss H.M."/>
            <person name="Tao L."/>
            <person name="Zhang R."/>
            <person name="Yun Q."/>
            <person name="Hollingsworth P."/>
            <person name="Dao Z."/>
            <person name="Luo G."/>
            <person name="Guo H."/>
            <person name="Ma Y."/>
            <person name="Sun W."/>
        </authorList>
    </citation>
    <scope>NUCLEOTIDE SEQUENCE [LARGE SCALE GENOMIC DNA]</scope>
    <source>
        <strain evidence="5">cv. Malutang</strain>
    </source>
</reference>
<evidence type="ECO:0000313" key="4">
    <source>
        <dbReference type="EMBL" id="TXG54415.1"/>
    </source>
</evidence>
<dbReference type="PANTHER" id="PTHR31642">
    <property type="entry name" value="TRICHOTHECENE 3-O-ACETYLTRANSFERASE"/>
    <property type="match status" value="1"/>
</dbReference>
<comment type="caution">
    <text evidence="4">The sequence shown here is derived from an EMBL/GenBank/DDBJ whole genome shotgun (WGS) entry which is preliminary data.</text>
</comment>
<dbReference type="EMBL" id="VAHF01000009">
    <property type="protein sequence ID" value="TXG54415.1"/>
    <property type="molecule type" value="Genomic_DNA"/>
</dbReference>
<evidence type="ECO:0000256" key="1">
    <source>
        <dbReference type="ARBA" id="ARBA00009861"/>
    </source>
</evidence>
<dbReference type="InterPro" id="IPR050317">
    <property type="entry name" value="Plant_Fungal_Acyltransferase"/>
</dbReference>
<proteinExistence type="inferred from homology"/>
<keyword evidence="5" id="KW-1185">Reference proteome</keyword>
<dbReference type="AlphaFoldDB" id="A0A5C7HCU8"/>
<accession>A0A5C7HCU8</accession>
<dbReference type="FunFam" id="3.30.559.10:FF:000015">
    <property type="entry name" value="Spermidine hydroxycinnamoyl transferase"/>
    <property type="match status" value="1"/>
</dbReference>
<evidence type="ECO:0008006" key="6">
    <source>
        <dbReference type="Google" id="ProtNLM"/>
    </source>
</evidence>
<sequence length="485" mass="54406">MPLLFLYNFVSISKTEYTLESFTATNNFPISGFWFLAVCLVMADVTLELIVKLEEPTLVPPNEETEKGLYFLSNLDQNIAIPIRTIYFYKSDKKGNEDAVKVIKNALSKLLVHYYPLAGRLTISSEGKLIVDCTGEGAVFVEAEANCTVEEIADISKIDPLTLGKLVYDIPGAQNILQMPPLMAQVCLFCFCFFHFSCDYVTRFKDGGFVLGMCMNHCMLDGLGAVEFVNSWGQIARGLPLKVPPFLDRKILKSRNPPKVEFPHHEFAEIEDISNTSKLYEEEMLYRPFCFDSEKLEKLKKTATEDEILTKCTTFETLAAFVWKARCQALRMKADQQTKLLFAVDGRPRFVPPLPEGYAGNGVVLTYSLCSAGELMENPLSFAVGLVQKAVKLATDDYMRSAIDYFQITRERPSLAATLLITTWSRLTFHATDFGWGEAFVSGPVGLPEKEVILFLPNGQDRKGINVLLGLPASSMHIFEQLMQI</sequence>
<evidence type="ECO:0000256" key="3">
    <source>
        <dbReference type="ARBA" id="ARBA00023315"/>
    </source>
</evidence>
<comment type="similarity">
    <text evidence="1">Belongs to the plant acyltransferase family.</text>
</comment>
<keyword evidence="2" id="KW-0808">Transferase</keyword>
<gene>
    <name evidence="4" type="ORF">EZV62_019671</name>
</gene>
<dbReference type="Gene3D" id="3.30.559.10">
    <property type="entry name" value="Chloramphenicol acetyltransferase-like domain"/>
    <property type="match status" value="2"/>
</dbReference>
<dbReference type="GO" id="GO:0016747">
    <property type="term" value="F:acyltransferase activity, transferring groups other than amino-acyl groups"/>
    <property type="evidence" value="ECO:0007669"/>
    <property type="project" value="UniProtKB-ARBA"/>
</dbReference>
<dbReference type="Pfam" id="PF02458">
    <property type="entry name" value="Transferase"/>
    <property type="match status" value="1"/>
</dbReference>
<dbReference type="Proteomes" id="UP000323000">
    <property type="component" value="Chromosome 9"/>
</dbReference>
<dbReference type="FunFam" id="3.30.559.10:FF:000008">
    <property type="entry name" value="Tryptamine hydroxycinnamoyl transferase"/>
    <property type="match status" value="1"/>
</dbReference>